<protein>
    <submittedName>
        <fullName evidence="2">Uncharacterized protein</fullName>
    </submittedName>
</protein>
<proteinExistence type="predicted"/>
<dbReference type="Gene3D" id="2.10.220.10">
    <property type="entry name" value="Hormone Receptor, Insulin-like Growth Factor Receptor 1, Chain A, domain 2"/>
    <property type="match status" value="1"/>
</dbReference>
<reference evidence="2" key="2">
    <citation type="submission" date="2020-11" db="EMBL/GenBank/DDBJ databases">
        <authorList>
            <person name="McCartney M.A."/>
            <person name="Auch B."/>
            <person name="Kono T."/>
            <person name="Mallez S."/>
            <person name="Becker A."/>
            <person name="Gohl D.M."/>
            <person name="Silverstein K.A.T."/>
            <person name="Koren S."/>
            <person name="Bechman K.B."/>
            <person name="Herman A."/>
            <person name="Abrahante J.E."/>
            <person name="Garbe J."/>
        </authorList>
    </citation>
    <scope>NUCLEOTIDE SEQUENCE</scope>
    <source>
        <strain evidence="2">Duluth1</strain>
        <tissue evidence="2">Whole animal</tissue>
    </source>
</reference>
<evidence type="ECO:0000256" key="1">
    <source>
        <dbReference type="SAM" id="Phobius"/>
    </source>
</evidence>
<keyword evidence="1" id="KW-0812">Transmembrane</keyword>
<accession>A0A9D4RTM6</accession>
<dbReference type="SUPFAM" id="SSF57184">
    <property type="entry name" value="Growth factor receptor domain"/>
    <property type="match status" value="1"/>
</dbReference>
<organism evidence="2 3">
    <name type="scientific">Dreissena polymorpha</name>
    <name type="common">Zebra mussel</name>
    <name type="synonym">Mytilus polymorpha</name>
    <dbReference type="NCBI Taxonomy" id="45954"/>
    <lineage>
        <taxon>Eukaryota</taxon>
        <taxon>Metazoa</taxon>
        <taxon>Spiralia</taxon>
        <taxon>Lophotrochozoa</taxon>
        <taxon>Mollusca</taxon>
        <taxon>Bivalvia</taxon>
        <taxon>Autobranchia</taxon>
        <taxon>Heteroconchia</taxon>
        <taxon>Euheterodonta</taxon>
        <taxon>Imparidentia</taxon>
        <taxon>Neoheterodontei</taxon>
        <taxon>Myida</taxon>
        <taxon>Dreissenoidea</taxon>
        <taxon>Dreissenidae</taxon>
        <taxon>Dreissena</taxon>
    </lineage>
</organism>
<reference evidence="2" key="1">
    <citation type="journal article" date="2019" name="bioRxiv">
        <title>The Genome of the Zebra Mussel, Dreissena polymorpha: A Resource for Invasive Species Research.</title>
        <authorList>
            <person name="McCartney M.A."/>
            <person name="Auch B."/>
            <person name="Kono T."/>
            <person name="Mallez S."/>
            <person name="Zhang Y."/>
            <person name="Obille A."/>
            <person name="Becker A."/>
            <person name="Abrahante J.E."/>
            <person name="Garbe J."/>
            <person name="Badalamenti J.P."/>
            <person name="Herman A."/>
            <person name="Mangelson H."/>
            <person name="Liachko I."/>
            <person name="Sullivan S."/>
            <person name="Sone E.D."/>
            <person name="Koren S."/>
            <person name="Silverstein K.A.T."/>
            <person name="Beckman K.B."/>
            <person name="Gohl D.M."/>
        </authorList>
    </citation>
    <scope>NUCLEOTIDE SEQUENCE</scope>
    <source>
        <strain evidence="2">Duluth1</strain>
        <tissue evidence="2">Whole animal</tissue>
    </source>
</reference>
<sequence>MCSKNFVSNQEAFGIECRLSCPDGKLLFNQTCLKKCPEEAKYNFDGVCLTECPPESPYSVIDMANRCVERCYYDTLYLNSQCVPRYQCNDSMIEFEGLCLELCPEGYRSFSGECLKDINVIAALLVILAILVTGCGYTRKIIVDYGRVCRFMCTRGIFESQSFLTILEESGAVHLEINTDTPRAFEHENVIDEEITLL</sequence>
<dbReference type="AlphaFoldDB" id="A0A9D4RTM6"/>
<keyword evidence="1" id="KW-0472">Membrane</keyword>
<name>A0A9D4RTM6_DREPO</name>
<feature type="transmembrane region" description="Helical" evidence="1">
    <location>
        <begin position="118"/>
        <end position="137"/>
    </location>
</feature>
<dbReference type="Proteomes" id="UP000828390">
    <property type="component" value="Unassembled WGS sequence"/>
</dbReference>
<gene>
    <name evidence="2" type="ORF">DPMN_004538</name>
</gene>
<evidence type="ECO:0000313" key="3">
    <source>
        <dbReference type="Proteomes" id="UP000828390"/>
    </source>
</evidence>
<evidence type="ECO:0000313" key="2">
    <source>
        <dbReference type="EMBL" id="KAH3880619.1"/>
    </source>
</evidence>
<keyword evidence="1" id="KW-1133">Transmembrane helix</keyword>
<dbReference type="InterPro" id="IPR009030">
    <property type="entry name" value="Growth_fac_rcpt_cys_sf"/>
</dbReference>
<dbReference type="EMBL" id="JAIWYP010000001">
    <property type="protein sequence ID" value="KAH3880619.1"/>
    <property type="molecule type" value="Genomic_DNA"/>
</dbReference>
<keyword evidence="3" id="KW-1185">Reference proteome</keyword>
<comment type="caution">
    <text evidence="2">The sequence shown here is derived from an EMBL/GenBank/DDBJ whole genome shotgun (WGS) entry which is preliminary data.</text>
</comment>